<organism evidence="1 2">
    <name type="scientific">Oryza rufipogon</name>
    <name type="common">Brownbeard rice</name>
    <name type="synonym">Asian wild rice</name>
    <dbReference type="NCBI Taxonomy" id="4529"/>
    <lineage>
        <taxon>Eukaryota</taxon>
        <taxon>Viridiplantae</taxon>
        <taxon>Streptophyta</taxon>
        <taxon>Embryophyta</taxon>
        <taxon>Tracheophyta</taxon>
        <taxon>Spermatophyta</taxon>
        <taxon>Magnoliopsida</taxon>
        <taxon>Liliopsida</taxon>
        <taxon>Poales</taxon>
        <taxon>Poaceae</taxon>
        <taxon>BOP clade</taxon>
        <taxon>Oryzoideae</taxon>
        <taxon>Oryzeae</taxon>
        <taxon>Oryzinae</taxon>
        <taxon>Oryza</taxon>
    </lineage>
</organism>
<keyword evidence="2" id="KW-1185">Reference proteome</keyword>
<dbReference type="Proteomes" id="UP000008022">
    <property type="component" value="Unassembled WGS sequence"/>
</dbReference>
<dbReference type="EnsemblPlants" id="ORUFI06G19600.1">
    <property type="protein sequence ID" value="ORUFI06G19600.1"/>
    <property type="gene ID" value="ORUFI06G19600"/>
</dbReference>
<evidence type="ECO:0000313" key="1">
    <source>
        <dbReference type="EnsemblPlants" id="ORUFI06G19600.1"/>
    </source>
</evidence>
<name>A0A0E0PZ62_ORYRU</name>
<accession>A0A0E0PZ62</accession>
<sequence length="104" mass="12053">MIPPHDTGQFVPPVAMNLEPYSLAKQQLKMDSPEYAPTRRALLTFIWTATASQNVAIIWKDGVHPWMQVKEHLLHRTEPQRSPWSKFSKGFPKRMLSRTVPLYP</sequence>
<dbReference type="HOGENOM" id="CLU_2254593_0_0_1"/>
<reference evidence="1" key="2">
    <citation type="submission" date="2015-06" db="UniProtKB">
        <authorList>
            <consortium name="EnsemblPlants"/>
        </authorList>
    </citation>
    <scope>IDENTIFICATION</scope>
</reference>
<protein>
    <submittedName>
        <fullName evidence="1">Uncharacterized protein</fullName>
    </submittedName>
</protein>
<proteinExistence type="predicted"/>
<evidence type="ECO:0000313" key="2">
    <source>
        <dbReference type="Proteomes" id="UP000008022"/>
    </source>
</evidence>
<dbReference type="Gramene" id="ORUFI06G19600.1">
    <property type="protein sequence ID" value="ORUFI06G19600.1"/>
    <property type="gene ID" value="ORUFI06G19600"/>
</dbReference>
<dbReference type="AlphaFoldDB" id="A0A0E0PZ62"/>
<reference evidence="2" key="1">
    <citation type="submission" date="2013-06" db="EMBL/GenBank/DDBJ databases">
        <authorList>
            <person name="Zhao Q."/>
        </authorList>
    </citation>
    <scope>NUCLEOTIDE SEQUENCE</scope>
    <source>
        <strain evidence="2">cv. W1943</strain>
    </source>
</reference>